<protein>
    <submittedName>
        <fullName evidence="1">Nop domain-containing protein</fullName>
    </submittedName>
</protein>
<organism evidence="1 2">
    <name type="scientific">Violaceomyces palustris</name>
    <dbReference type="NCBI Taxonomy" id="1673888"/>
    <lineage>
        <taxon>Eukaryota</taxon>
        <taxon>Fungi</taxon>
        <taxon>Dikarya</taxon>
        <taxon>Basidiomycota</taxon>
        <taxon>Ustilaginomycotina</taxon>
        <taxon>Ustilaginomycetes</taxon>
        <taxon>Violaceomycetales</taxon>
        <taxon>Violaceomycetaceae</taxon>
        <taxon>Violaceomyces</taxon>
    </lineage>
</organism>
<evidence type="ECO:0000313" key="2">
    <source>
        <dbReference type="Proteomes" id="UP000245626"/>
    </source>
</evidence>
<accession>A0ACD0P823</accession>
<proteinExistence type="predicted"/>
<dbReference type="EMBL" id="KZ819688">
    <property type="protein sequence ID" value="PWN54308.1"/>
    <property type="molecule type" value="Genomic_DNA"/>
</dbReference>
<name>A0ACD0P823_9BASI</name>
<dbReference type="Proteomes" id="UP000245626">
    <property type="component" value="Unassembled WGS sequence"/>
</dbReference>
<reference evidence="1 2" key="1">
    <citation type="journal article" date="2018" name="Mol. Biol. Evol.">
        <title>Broad Genomic Sampling Reveals a Smut Pathogenic Ancestry of the Fungal Clade Ustilaginomycotina.</title>
        <authorList>
            <person name="Kijpornyongpan T."/>
            <person name="Mondo S.J."/>
            <person name="Barry K."/>
            <person name="Sandor L."/>
            <person name="Lee J."/>
            <person name="Lipzen A."/>
            <person name="Pangilinan J."/>
            <person name="LaButti K."/>
            <person name="Hainaut M."/>
            <person name="Henrissat B."/>
            <person name="Grigoriev I.V."/>
            <person name="Spatafora J.W."/>
            <person name="Aime M.C."/>
        </authorList>
    </citation>
    <scope>NUCLEOTIDE SEQUENCE [LARGE SCALE GENOMIC DNA]</scope>
    <source>
        <strain evidence="1 2">SA 807</strain>
    </source>
</reference>
<keyword evidence="2" id="KW-1185">Reference proteome</keyword>
<sequence>MASLADELLADLGSDGSDAEVEQDQPSEDANHSSNAHQDANGRSYGDELMDDASEPEDEEEEEEKGLENGRDGEGSGGPMMVLGRNAVKPAEEMDQSDVDRMDLHQVQRVRSVAKLMDSGKIDSVMKSIEHFMALPEPDIEGVLEETPEYQLIVKANNLAVDVDNEVMVVHKFIRDHYSPRFPELESLILNPWEFVQAVQALGNDEDLSRAKLEGILPHGIVVVISMTASTTEGKPLDKETWDRVQEACDLVFELEGIRRKILQYVESRMTFIAPNLSAVVGTRVATKLLGVAGGLDGLSKIPACNVPFLGASKKNAVGLSVAHGASTRFSGFIAQSELITNTPEEYRRQAVRMVSAKALLAARMDSGHSNRDGSYGSRLHDELVKKLEKLQEPPPAKLTKVLPIPKEGGNKKRRGGRRARKLKELYGMTELRKMQNRMEFGKAEEEAGAFDETVGLGMIHTTASGKLRAQVAEARSKAKISKANKNRLAAFRTKPSANLEASSGTASSLSFTPVQGIELVDPSRQRKVDEANAKWFKEGQFSLLPGVGANAQKFPGAMPPPPPKQPSSSSSSMGPPSVSRR</sequence>
<gene>
    <name evidence="1" type="ORF">IE53DRAFT_383083</name>
</gene>
<evidence type="ECO:0000313" key="1">
    <source>
        <dbReference type="EMBL" id="PWN54308.1"/>
    </source>
</evidence>